<feature type="transmembrane region" description="Helical" evidence="19">
    <location>
        <begin position="159"/>
        <end position="177"/>
    </location>
</feature>
<evidence type="ECO:0000256" key="18">
    <source>
        <dbReference type="ARBA" id="ARBA00049551"/>
    </source>
</evidence>
<evidence type="ECO:0000256" key="9">
    <source>
        <dbReference type="ARBA" id="ARBA00022792"/>
    </source>
</evidence>
<comment type="catalytic activity">
    <reaction evidence="18">
        <text>a ubiquinone + NADH + 5 H(+)(in) = a ubiquinol + NAD(+) + 4 H(+)(out)</text>
        <dbReference type="Rhea" id="RHEA:29091"/>
        <dbReference type="Rhea" id="RHEA-COMP:9565"/>
        <dbReference type="Rhea" id="RHEA-COMP:9566"/>
        <dbReference type="ChEBI" id="CHEBI:15378"/>
        <dbReference type="ChEBI" id="CHEBI:16389"/>
        <dbReference type="ChEBI" id="CHEBI:17976"/>
        <dbReference type="ChEBI" id="CHEBI:57540"/>
        <dbReference type="ChEBI" id="CHEBI:57945"/>
        <dbReference type="EC" id="7.1.1.2"/>
    </reaction>
</comment>
<keyword evidence="8 19" id="KW-0812">Transmembrane</keyword>
<keyword evidence="13" id="KW-0520">NAD</keyword>
<evidence type="ECO:0000256" key="4">
    <source>
        <dbReference type="ARBA" id="ARBA00012944"/>
    </source>
</evidence>
<dbReference type="EMBL" id="MK645228">
    <property type="protein sequence ID" value="QCW07974.1"/>
    <property type="molecule type" value="Genomic_DNA"/>
</dbReference>
<keyword evidence="15 20" id="KW-0496">Mitochondrion</keyword>
<name>A0A4Y5N2E8_9HEMI</name>
<comment type="similarity">
    <text evidence="3">Belongs to the complex I subunit 2 family.</text>
</comment>
<keyword evidence="12 19" id="KW-1133">Transmembrane helix</keyword>
<dbReference type="GO" id="GO:0005743">
    <property type="term" value="C:mitochondrial inner membrane"/>
    <property type="evidence" value="ECO:0007669"/>
    <property type="project" value="UniProtKB-SubCell"/>
</dbReference>
<proteinExistence type="inferred from homology"/>
<dbReference type="GO" id="GO:0008137">
    <property type="term" value="F:NADH dehydrogenase (ubiquinone) activity"/>
    <property type="evidence" value="ECO:0007669"/>
    <property type="project" value="UniProtKB-EC"/>
</dbReference>
<evidence type="ECO:0000256" key="6">
    <source>
        <dbReference type="ARBA" id="ARBA00022448"/>
    </source>
</evidence>
<feature type="transmembrane region" description="Helical" evidence="19">
    <location>
        <begin position="52"/>
        <end position="74"/>
    </location>
</feature>
<evidence type="ECO:0000256" key="17">
    <source>
        <dbReference type="ARBA" id="ARBA00031028"/>
    </source>
</evidence>
<evidence type="ECO:0000256" key="15">
    <source>
        <dbReference type="ARBA" id="ARBA00023128"/>
    </source>
</evidence>
<evidence type="ECO:0000256" key="2">
    <source>
        <dbReference type="ARBA" id="ARBA00004448"/>
    </source>
</evidence>
<evidence type="ECO:0000256" key="7">
    <source>
        <dbReference type="ARBA" id="ARBA00022660"/>
    </source>
</evidence>
<accession>A0A4Y5N2E8</accession>
<feature type="transmembrane region" description="Helical" evidence="19">
    <location>
        <begin position="300"/>
        <end position="318"/>
    </location>
</feature>
<feature type="transmembrane region" description="Helical" evidence="19">
    <location>
        <begin position="106"/>
        <end position="126"/>
    </location>
</feature>
<comment type="function">
    <text evidence="1">Core subunit of the mitochondrial membrane respiratory chain NADH dehydrogenase (Complex I) that is believed to belong to the minimal assembly required for catalysis. Complex I functions in the transfer of electrons from NADH to the respiratory chain. The immediate electron acceptor for the enzyme is believed to be ubiquinone.</text>
</comment>
<protein>
    <recommendedName>
        <fullName evidence="5">NADH-ubiquinone oxidoreductase chain 2</fullName>
        <ecNumber evidence="4">7.1.1.2</ecNumber>
    </recommendedName>
    <alternativeName>
        <fullName evidence="17">NADH dehydrogenase subunit 2</fullName>
    </alternativeName>
</protein>
<evidence type="ECO:0000256" key="10">
    <source>
        <dbReference type="ARBA" id="ARBA00022967"/>
    </source>
</evidence>
<evidence type="ECO:0000313" key="20">
    <source>
        <dbReference type="EMBL" id="QCW07974.1"/>
    </source>
</evidence>
<evidence type="ECO:0000256" key="3">
    <source>
        <dbReference type="ARBA" id="ARBA00007012"/>
    </source>
</evidence>
<evidence type="ECO:0000256" key="16">
    <source>
        <dbReference type="ARBA" id="ARBA00023136"/>
    </source>
</evidence>
<keyword evidence="7" id="KW-0679">Respiratory chain</keyword>
<evidence type="ECO:0000256" key="11">
    <source>
        <dbReference type="ARBA" id="ARBA00022982"/>
    </source>
</evidence>
<feature type="transmembrane region" description="Helical" evidence="19">
    <location>
        <begin position="183"/>
        <end position="209"/>
    </location>
</feature>
<evidence type="ECO:0000256" key="13">
    <source>
        <dbReference type="ARBA" id="ARBA00023027"/>
    </source>
</evidence>
<reference evidence="20" key="1">
    <citation type="journal article" date="2019" name="Mitochondrial DNA Part B Resour">
        <title>The complete mitochondrial genome of a whitefly (Hemiptera: Aleyrodidae) infesting Glycine max.</title>
        <authorList>
            <person name="Lei T."/>
            <person name="Liu S.-S."/>
            <person name="Liu Y.-Q."/>
        </authorList>
    </citation>
    <scope>NUCLEOTIDE SEQUENCE</scope>
    <source>
        <strain evidence="20">JXCHN01</strain>
    </source>
</reference>
<evidence type="ECO:0000256" key="14">
    <source>
        <dbReference type="ARBA" id="ARBA00023075"/>
    </source>
</evidence>
<dbReference type="InterPro" id="IPR050175">
    <property type="entry name" value="Complex_I_Subunit_2"/>
</dbReference>
<sequence length="319" mass="37143">MFGLILFYLTFTGWFTNTWISLWMLMEVSFMIFMGLLSVDSSYSISEMSMKYYIIQAFAGLVVLVSILLSFFATGYYVDGWLGIGLFIKLGLAPFHFWVISLLGKLGWAGAFFMLGPMKLLPMVFVFYSLDIVWMGVFLWGSICVGSVFGIGNSSAQKLLGYSGMVGVCWMIYSAAGGGTWCFFFFFFGYLLMLVVFCGFMSQVGIFYLNQFKLVFSDLVSKIFFFVFCLIFSGVPPFLGFFLKWWVSWFLVFSGFSFTVIFLIIMSLVSLVFYVQFWFYFMLIYSFEFKWYSCVFSNKFWFFFYFFCIFSITGLLFFY</sequence>
<dbReference type="PANTHER" id="PTHR46552:SF1">
    <property type="entry name" value="NADH-UBIQUINONE OXIDOREDUCTASE CHAIN 2"/>
    <property type="match status" value="1"/>
</dbReference>
<feature type="transmembrane region" description="Helical" evidence="19">
    <location>
        <begin position="132"/>
        <end position="152"/>
    </location>
</feature>
<feature type="transmembrane region" description="Helical" evidence="19">
    <location>
        <begin position="20"/>
        <end position="40"/>
    </location>
</feature>
<keyword evidence="9" id="KW-0999">Mitochondrion inner membrane</keyword>
<evidence type="ECO:0000256" key="8">
    <source>
        <dbReference type="ARBA" id="ARBA00022692"/>
    </source>
</evidence>
<dbReference type="AlphaFoldDB" id="A0A4Y5N2E8"/>
<geneLocation type="mitochondrion" evidence="20"/>
<organism evidence="20">
    <name type="scientific">Aleyrodidae sp. JXCHN01</name>
    <dbReference type="NCBI Taxonomy" id="2583956"/>
    <lineage>
        <taxon>Eukaryota</taxon>
        <taxon>Metazoa</taxon>
        <taxon>Ecdysozoa</taxon>
        <taxon>Arthropoda</taxon>
        <taxon>Hexapoda</taxon>
        <taxon>Insecta</taxon>
        <taxon>Pterygota</taxon>
        <taxon>Neoptera</taxon>
        <taxon>Paraneoptera</taxon>
        <taxon>Hemiptera</taxon>
        <taxon>Sternorrhyncha</taxon>
        <taxon>Aleyrodoidea</taxon>
        <taxon>Aleyrodidae</taxon>
    </lineage>
</organism>
<keyword evidence="16 19" id="KW-0472">Membrane</keyword>
<feature type="transmembrane region" description="Helical" evidence="19">
    <location>
        <begin position="249"/>
        <end position="279"/>
    </location>
</feature>
<keyword evidence="14" id="KW-0830">Ubiquinone</keyword>
<keyword evidence="6" id="KW-0813">Transport</keyword>
<evidence type="ECO:0000256" key="5">
    <source>
        <dbReference type="ARBA" id="ARBA00021008"/>
    </source>
</evidence>
<evidence type="ECO:0000256" key="19">
    <source>
        <dbReference type="SAM" id="Phobius"/>
    </source>
</evidence>
<keyword evidence="11" id="KW-0249">Electron transport</keyword>
<evidence type="ECO:0000256" key="1">
    <source>
        <dbReference type="ARBA" id="ARBA00003257"/>
    </source>
</evidence>
<comment type="subcellular location">
    <subcellularLocation>
        <location evidence="2">Mitochondrion inner membrane</location>
        <topology evidence="2">Multi-pass membrane protein</topology>
    </subcellularLocation>
</comment>
<feature type="transmembrane region" description="Helical" evidence="19">
    <location>
        <begin position="221"/>
        <end position="243"/>
    </location>
</feature>
<dbReference type="GO" id="GO:0006120">
    <property type="term" value="P:mitochondrial electron transport, NADH to ubiquinone"/>
    <property type="evidence" value="ECO:0007669"/>
    <property type="project" value="TreeGrafter"/>
</dbReference>
<dbReference type="PANTHER" id="PTHR46552">
    <property type="entry name" value="NADH-UBIQUINONE OXIDOREDUCTASE CHAIN 2"/>
    <property type="match status" value="1"/>
</dbReference>
<gene>
    <name evidence="20" type="primary">ND2</name>
</gene>
<dbReference type="EC" id="7.1.1.2" evidence="4"/>
<feature type="transmembrane region" description="Helical" evidence="19">
    <location>
        <begin position="80"/>
        <end position="99"/>
    </location>
</feature>
<keyword evidence="10" id="KW-1278">Translocase</keyword>
<evidence type="ECO:0000256" key="12">
    <source>
        <dbReference type="ARBA" id="ARBA00022989"/>
    </source>
</evidence>